<keyword evidence="1" id="KW-0812">Transmembrane</keyword>
<feature type="transmembrane region" description="Helical" evidence="1">
    <location>
        <begin position="58"/>
        <end position="75"/>
    </location>
</feature>
<comment type="caution">
    <text evidence="2">The sequence shown here is derived from an EMBL/GenBank/DDBJ whole genome shotgun (WGS) entry which is preliminary data.</text>
</comment>
<dbReference type="Proteomes" id="UP001241926">
    <property type="component" value="Unassembled WGS sequence"/>
</dbReference>
<evidence type="ECO:0008006" key="4">
    <source>
        <dbReference type="Google" id="ProtNLM"/>
    </source>
</evidence>
<keyword evidence="1" id="KW-1133">Transmembrane helix</keyword>
<reference evidence="2 3" key="1">
    <citation type="submission" date="2023-05" db="EMBL/GenBank/DDBJ databases">
        <title>Streptomyces fuscus sp. nov., a brown-black pigment producing actinomyces isolated from dry sand of Sea duck farm.</title>
        <authorList>
            <person name="Xie J."/>
            <person name="Shen N."/>
        </authorList>
    </citation>
    <scope>NUCLEOTIDE SEQUENCE [LARGE SCALE GENOMIC DNA]</scope>
    <source>
        <strain evidence="2 3">GXMU-J15</strain>
    </source>
</reference>
<protein>
    <recommendedName>
        <fullName evidence="4">Lysoplasmalogenase</fullName>
    </recommendedName>
</protein>
<name>A0ABT7IYD5_9ACTN</name>
<dbReference type="EMBL" id="JASJUS010000011">
    <property type="protein sequence ID" value="MDL2077610.1"/>
    <property type="molecule type" value="Genomic_DNA"/>
</dbReference>
<evidence type="ECO:0000256" key="1">
    <source>
        <dbReference type="SAM" id="Phobius"/>
    </source>
</evidence>
<dbReference type="RefSeq" id="WP_285432843.1">
    <property type="nucleotide sequence ID" value="NZ_JASJUS010000011.1"/>
</dbReference>
<accession>A0ABT7IYD5</accession>
<keyword evidence="3" id="KW-1185">Reference proteome</keyword>
<keyword evidence="1" id="KW-0472">Membrane</keyword>
<gene>
    <name evidence="2" type="ORF">QNN03_14310</name>
</gene>
<evidence type="ECO:0000313" key="3">
    <source>
        <dbReference type="Proteomes" id="UP001241926"/>
    </source>
</evidence>
<sequence>MPIAVAALGITILCLALRLAVTVVRMRDLPVWRRYLPLALFLIADAASLLRAFDIPQIAEAIAFPCNLVGLVLALREIRARRGIRAERGTA</sequence>
<organism evidence="2 3">
    <name type="scientific">Streptomyces fuscus</name>
    <dbReference type="NCBI Taxonomy" id="3048495"/>
    <lineage>
        <taxon>Bacteria</taxon>
        <taxon>Bacillati</taxon>
        <taxon>Actinomycetota</taxon>
        <taxon>Actinomycetes</taxon>
        <taxon>Kitasatosporales</taxon>
        <taxon>Streptomycetaceae</taxon>
        <taxon>Streptomyces</taxon>
    </lineage>
</organism>
<proteinExistence type="predicted"/>
<evidence type="ECO:0000313" key="2">
    <source>
        <dbReference type="EMBL" id="MDL2077610.1"/>
    </source>
</evidence>